<keyword evidence="2" id="KW-0732">Signal</keyword>
<proteinExistence type="predicted"/>
<evidence type="ECO:0000313" key="4">
    <source>
        <dbReference type="Proteomes" id="UP000190831"/>
    </source>
</evidence>
<feature type="chain" id="PRO_5009237357" evidence="2">
    <location>
        <begin position="23"/>
        <end position="210"/>
    </location>
</feature>
<dbReference type="AlphaFoldDB" id="A0A1G4MHT4"/>
<dbReference type="OrthoDB" id="4070717at2759"/>
<protein>
    <submittedName>
        <fullName evidence="3">LAFE_0G09670g1_1</fullName>
    </submittedName>
</protein>
<reference evidence="3 4" key="1">
    <citation type="submission" date="2016-03" db="EMBL/GenBank/DDBJ databases">
        <authorList>
            <person name="Devillers H."/>
        </authorList>
    </citation>
    <scope>NUCLEOTIDE SEQUENCE [LARGE SCALE GENOMIC DNA]</scope>
    <source>
        <strain evidence="3">CBS 6772</strain>
    </source>
</reference>
<name>A0A1G4MHT4_LACFM</name>
<feature type="compositionally biased region" description="Polar residues" evidence="1">
    <location>
        <begin position="141"/>
        <end position="155"/>
    </location>
</feature>
<accession>A0A1G4MHT4</accession>
<sequence>MRTVGLFFNACFLLQAIQFVAAERVTVTLTTEELQGDSHTKDVQNKPLVVHVDRESLTPDMIQHLSRTSNIIVPNLLDLPEFINPLEFHASEPNGNLVDQIASGNIVSPEAVKNDPRFLELVSFLRANANITAPEREDTSNSKATPSISSGDVHSSLISQEIDTSSSTRNRSNTSTNATASYDSFKQYNSSPRNIVPFLTLLGTLIPFAF</sequence>
<evidence type="ECO:0000313" key="3">
    <source>
        <dbReference type="EMBL" id="SCW03404.1"/>
    </source>
</evidence>
<organism evidence="3 4">
    <name type="scientific">Lachancea fermentati</name>
    <name type="common">Zygosaccharomyces fermentati</name>
    <dbReference type="NCBI Taxonomy" id="4955"/>
    <lineage>
        <taxon>Eukaryota</taxon>
        <taxon>Fungi</taxon>
        <taxon>Dikarya</taxon>
        <taxon>Ascomycota</taxon>
        <taxon>Saccharomycotina</taxon>
        <taxon>Saccharomycetes</taxon>
        <taxon>Saccharomycetales</taxon>
        <taxon>Saccharomycetaceae</taxon>
        <taxon>Lachancea</taxon>
    </lineage>
</organism>
<evidence type="ECO:0000256" key="1">
    <source>
        <dbReference type="SAM" id="MobiDB-lite"/>
    </source>
</evidence>
<dbReference type="EMBL" id="LT598486">
    <property type="protein sequence ID" value="SCW03404.1"/>
    <property type="molecule type" value="Genomic_DNA"/>
</dbReference>
<dbReference type="Proteomes" id="UP000190831">
    <property type="component" value="Chromosome G"/>
</dbReference>
<gene>
    <name evidence="3" type="ORF">LAFE_0G09670G</name>
</gene>
<keyword evidence="4" id="KW-1185">Reference proteome</keyword>
<feature type="region of interest" description="Disordered" evidence="1">
    <location>
        <begin position="133"/>
        <end position="155"/>
    </location>
</feature>
<evidence type="ECO:0000256" key="2">
    <source>
        <dbReference type="SAM" id="SignalP"/>
    </source>
</evidence>
<feature type="signal peptide" evidence="2">
    <location>
        <begin position="1"/>
        <end position="22"/>
    </location>
</feature>